<dbReference type="EMBL" id="JBBKZU010000007">
    <property type="protein sequence ID" value="MEJ8812813.1"/>
    <property type="molecule type" value="Genomic_DNA"/>
</dbReference>
<dbReference type="InterPro" id="IPR011051">
    <property type="entry name" value="RmlC_Cupin_sf"/>
</dbReference>
<keyword evidence="2" id="KW-1185">Reference proteome</keyword>
<evidence type="ECO:0000313" key="1">
    <source>
        <dbReference type="EMBL" id="MEJ8812813.1"/>
    </source>
</evidence>
<reference evidence="1 2" key="1">
    <citation type="submission" date="2024-03" db="EMBL/GenBank/DDBJ databases">
        <title>Novel species of the genus Variovorax.</title>
        <authorList>
            <person name="Liu Q."/>
            <person name="Xin Y.-H."/>
        </authorList>
    </citation>
    <scope>NUCLEOTIDE SEQUENCE [LARGE SCALE GENOMIC DNA]</scope>
    <source>
        <strain evidence="1 2">KACC 18899</strain>
    </source>
</reference>
<dbReference type="RefSeq" id="WP_340358066.1">
    <property type="nucleotide sequence ID" value="NZ_JBBKZU010000007.1"/>
</dbReference>
<sequence length="110" mass="11720">MALEHAAPGEPRDVRPFGAALADQKTAALFKSRQIEVMRLVLRAGRKLPPHKVPGEITIQCIEGTMVVGLGSGPRRLEAGQILFLEGDAMHDVSAETDASALVTIVLHDG</sequence>
<protein>
    <submittedName>
        <fullName evidence="1">Cupin</fullName>
    </submittedName>
</protein>
<gene>
    <name evidence="1" type="ORF">WKW77_17125</name>
</gene>
<organism evidence="1 2">
    <name type="scientific">Variovorax ureilyticus</name>
    <dbReference type="NCBI Taxonomy" id="1836198"/>
    <lineage>
        <taxon>Bacteria</taxon>
        <taxon>Pseudomonadati</taxon>
        <taxon>Pseudomonadota</taxon>
        <taxon>Betaproteobacteria</taxon>
        <taxon>Burkholderiales</taxon>
        <taxon>Comamonadaceae</taxon>
        <taxon>Variovorax</taxon>
    </lineage>
</organism>
<proteinExistence type="predicted"/>
<dbReference type="InterPro" id="IPR014710">
    <property type="entry name" value="RmlC-like_jellyroll"/>
</dbReference>
<dbReference type="Gene3D" id="2.60.120.10">
    <property type="entry name" value="Jelly Rolls"/>
    <property type="match status" value="1"/>
</dbReference>
<accession>A0ABU8VGM3</accession>
<evidence type="ECO:0000313" key="2">
    <source>
        <dbReference type="Proteomes" id="UP001365846"/>
    </source>
</evidence>
<comment type="caution">
    <text evidence="1">The sequence shown here is derived from an EMBL/GenBank/DDBJ whole genome shotgun (WGS) entry which is preliminary data.</text>
</comment>
<dbReference type="SUPFAM" id="SSF51182">
    <property type="entry name" value="RmlC-like cupins"/>
    <property type="match status" value="1"/>
</dbReference>
<dbReference type="Proteomes" id="UP001365846">
    <property type="component" value="Unassembled WGS sequence"/>
</dbReference>
<name>A0ABU8VGM3_9BURK</name>